<dbReference type="SMART" id="SM00886">
    <property type="entry name" value="Dabb"/>
    <property type="match status" value="1"/>
</dbReference>
<name>A0A0C2ZPG8_RHOER</name>
<gene>
    <name evidence="1" type="ORF">BS297_04290</name>
</gene>
<reference evidence="1 2" key="1">
    <citation type="journal article" date="2017" name="Poromechanics V (2013)">
        <title>Genomic Characterization of the Arsenic-Tolerant Actinobacterium, &lt;i&gt;Rhodococcus erythropolis&lt;/i&gt; S43.</title>
        <authorList>
            <person name="Retamal-Morales G."/>
            <person name="Mehnert M."/>
            <person name="Schwabe R."/>
            <person name="Tischler D."/>
            <person name="Schloemann M."/>
            <person name="Levican G.J."/>
        </authorList>
    </citation>
    <scope>NUCLEOTIDE SEQUENCE [LARGE SCALE GENOMIC DNA]</scope>
    <source>
        <strain evidence="1 2">S43</strain>
    </source>
</reference>
<proteinExistence type="predicted"/>
<protein>
    <submittedName>
        <fullName evidence="1">Stress responsive protein</fullName>
    </submittedName>
</protein>
<evidence type="ECO:0000313" key="1">
    <source>
        <dbReference type="EMBL" id="KAB2586630.1"/>
    </source>
</evidence>
<dbReference type="InterPro" id="IPR013097">
    <property type="entry name" value="Dabb"/>
</dbReference>
<comment type="caution">
    <text evidence="1">The sequence shown here is derived from an EMBL/GenBank/DDBJ whole genome shotgun (WGS) entry which is preliminary data.</text>
</comment>
<accession>A0A0C2ZPG8</accession>
<evidence type="ECO:0000313" key="2">
    <source>
        <dbReference type="Proteomes" id="UP000325576"/>
    </source>
</evidence>
<sequence>MYNVTRVVFAADSTDSDGWANAVNTIAAVAESSGAVRHLVTATLPGAINGGDLIVYLQFANEAAWRAVSDSVDAELHHDAIERFHGAEYVSGTEGRSRATGPNGVYRALLIRVEPTTSEDEIEQFESDLLKMPGHISSIAAWRLSRVSAATGATPACDEAPWTHVWEQEFTDLESLQTQYLDHPIHWGVVDRWFDPECTEVIVRERICHTFGELGDEILSSGG</sequence>
<dbReference type="InterPro" id="IPR011008">
    <property type="entry name" value="Dimeric_a/b-barrel"/>
</dbReference>
<dbReference type="AlphaFoldDB" id="A0A0C2ZPG8"/>
<dbReference type="EMBL" id="MRBO01000154">
    <property type="protein sequence ID" value="KAB2586630.1"/>
    <property type="molecule type" value="Genomic_DNA"/>
</dbReference>
<dbReference type="SUPFAM" id="SSF54909">
    <property type="entry name" value="Dimeric alpha+beta barrel"/>
    <property type="match status" value="1"/>
</dbReference>
<dbReference type="Proteomes" id="UP000325576">
    <property type="component" value="Unassembled WGS sequence"/>
</dbReference>
<organism evidence="1 2">
    <name type="scientific">Rhodococcus erythropolis</name>
    <name type="common">Arthrobacter picolinophilus</name>
    <dbReference type="NCBI Taxonomy" id="1833"/>
    <lineage>
        <taxon>Bacteria</taxon>
        <taxon>Bacillati</taxon>
        <taxon>Actinomycetota</taxon>
        <taxon>Actinomycetes</taxon>
        <taxon>Mycobacteriales</taxon>
        <taxon>Nocardiaceae</taxon>
        <taxon>Rhodococcus</taxon>
        <taxon>Rhodococcus erythropolis group</taxon>
    </lineage>
</organism>
<dbReference type="PROSITE" id="PS51502">
    <property type="entry name" value="S_R_A_B_BARREL"/>
    <property type="match status" value="1"/>
</dbReference>
<dbReference type="Gene3D" id="3.30.70.100">
    <property type="match status" value="1"/>
</dbReference>
<dbReference type="RefSeq" id="WP_042953197.1">
    <property type="nucleotide sequence ID" value="NZ_JAOPFY010000003.1"/>
</dbReference>
<dbReference type="Pfam" id="PF07876">
    <property type="entry name" value="Dabb"/>
    <property type="match status" value="1"/>
</dbReference>